<dbReference type="InterPro" id="IPR013783">
    <property type="entry name" value="Ig-like_fold"/>
</dbReference>
<evidence type="ECO:0000259" key="4">
    <source>
        <dbReference type="PROSITE" id="PS50022"/>
    </source>
</evidence>
<dbReference type="SMART" id="SM00060">
    <property type="entry name" value="FN3"/>
    <property type="match status" value="2"/>
</dbReference>
<evidence type="ECO:0000313" key="6">
    <source>
        <dbReference type="EMBL" id="CAH3157194.1"/>
    </source>
</evidence>
<gene>
    <name evidence="6" type="ORF">PLOB_00002132</name>
</gene>
<feature type="domain" description="Fibronectin type-III" evidence="5">
    <location>
        <begin position="593"/>
        <end position="691"/>
    </location>
</feature>
<dbReference type="Gene3D" id="2.60.40.10">
    <property type="entry name" value="Immunoglobulins"/>
    <property type="match status" value="2"/>
</dbReference>
<dbReference type="Gene3D" id="2.60.120.260">
    <property type="entry name" value="Galactose-binding domain-like"/>
    <property type="match status" value="4"/>
</dbReference>
<organism evidence="6 7">
    <name type="scientific">Porites lobata</name>
    <dbReference type="NCBI Taxonomy" id="104759"/>
    <lineage>
        <taxon>Eukaryota</taxon>
        <taxon>Metazoa</taxon>
        <taxon>Cnidaria</taxon>
        <taxon>Anthozoa</taxon>
        <taxon>Hexacorallia</taxon>
        <taxon>Scleractinia</taxon>
        <taxon>Fungiina</taxon>
        <taxon>Poritidae</taxon>
        <taxon>Porites</taxon>
    </lineage>
</organism>
<dbReference type="Pfam" id="PF00754">
    <property type="entry name" value="F5_F8_type_C"/>
    <property type="match status" value="2"/>
</dbReference>
<dbReference type="SUPFAM" id="SSF49265">
    <property type="entry name" value="Fibronectin type III"/>
    <property type="match status" value="1"/>
</dbReference>
<dbReference type="InterPro" id="IPR006585">
    <property type="entry name" value="FTP1"/>
</dbReference>
<keyword evidence="3" id="KW-1015">Disulfide bond</keyword>
<sequence>LLFPTGDCLDLDLGMESGSIPDNRITASSQISQAKNGRLNRKGSWCASTSDNNPYLEIDLQTFHIICAVSTQGDSLADNWVKTYSLQISTDGTFWTNYNESGKVKIFSGNDDRDTEKTNIINEGLLTRWLRFVAKRSHNKFCMRIELYGVRQKPDNLATGKNAYPHLACFSTSENTSYWHHNCSQTAANNSNWWRVDLGSDHVSVSEVLVFDGRSQALGHRSKNFILTLGENSSVSSNPACVGRYSFAQFKSSAVCYTNPLHTGRYLGIVATDKQGLSLCKVEVYSRGNLAYGKQTDQMSTYTVGSSGRAVDGDSSTNNFYTDLTCASTRRGTPNPWWRVDLGRVEPVTEVYIVNRGDCFGARLSSFEIRVGKSTVNGGVNNPTCGRSNYSVPQGKGASFFCHPSLPGRYVTIRSTLEGTEPLTLCEVEVYSARRACQIQALGVTSRDAFPDSSLSASTSRARHEPFKARLLNENGAWSPSSDLHTDDYLQINLHYEFFICAVATQGNPVTDQWTTKYKLRFSLDSINWHSYQENNTDKIFHGNNGRNDIVKNNLVELTRARYIRFQPVAYSTHKALRVEVYGVLKPTVPNQSPGSFVVVPLTSTGIRAAWKLPPSASWLVGSITGFKLLYKRKSSVVDPLRVVTIESNSTLTIDVTGLGKYTEYEFQVLAFSSAGDGPRSPIILIRTFEDVPSQAPISFTLNAVSSTSITASWQLPPAHSRNGNITGFKLFYKKEDPEGSPVSTVIMNDGAIRVKTVTRLDKHTEFEFKILAFTSVGDGPNTTVRTMRTKEDAGKRS</sequence>
<evidence type="ECO:0000256" key="2">
    <source>
        <dbReference type="ARBA" id="ARBA00022837"/>
    </source>
</evidence>
<dbReference type="Pfam" id="PF22633">
    <property type="entry name" value="F5_F8_type_C_2"/>
    <property type="match status" value="1"/>
</dbReference>
<dbReference type="PROSITE" id="PS01285">
    <property type="entry name" value="FA58C_1"/>
    <property type="match status" value="2"/>
</dbReference>
<protein>
    <submittedName>
        <fullName evidence="6">Uncharacterized protein</fullName>
    </submittedName>
</protein>
<reference evidence="6 7" key="1">
    <citation type="submission" date="2022-05" db="EMBL/GenBank/DDBJ databases">
        <authorList>
            <consortium name="Genoscope - CEA"/>
            <person name="William W."/>
        </authorList>
    </citation>
    <scope>NUCLEOTIDE SEQUENCE [LARGE SCALE GENOMIC DNA]</scope>
</reference>
<comment type="caution">
    <text evidence="6">The sequence shown here is derived from an EMBL/GenBank/DDBJ whole genome shotgun (WGS) entry which is preliminary data.</text>
</comment>
<dbReference type="InterPro" id="IPR003961">
    <property type="entry name" value="FN3_dom"/>
</dbReference>
<keyword evidence="1" id="KW-0479">Metal-binding</keyword>
<keyword evidence="7" id="KW-1185">Reference proteome</keyword>
<dbReference type="Pfam" id="PF00041">
    <property type="entry name" value="fn3"/>
    <property type="match status" value="2"/>
</dbReference>
<proteinExistence type="predicted"/>
<dbReference type="Proteomes" id="UP001159405">
    <property type="component" value="Unassembled WGS sequence"/>
</dbReference>
<evidence type="ECO:0000313" key="7">
    <source>
        <dbReference type="Proteomes" id="UP001159405"/>
    </source>
</evidence>
<evidence type="ECO:0000256" key="3">
    <source>
        <dbReference type="ARBA" id="ARBA00023157"/>
    </source>
</evidence>
<dbReference type="SUPFAM" id="SSF49785">
    <property type="entry name" value="Galactose-binding domain-like"/>
    <property type="match status" value="4"/>
</dbReference>
<dbReference type="InterPro" id="IPR000421">
    <property type="entry name" value="FA58C"/>
</dbReference>
<accession>A0ABN8Q961</accession>
<dbReference type="PROSITE" id="PS50022">
    <property type="entry name" value="FA58C_3"/>
    <property type="match status" value="2"/>
</dbReference>
<feature type="domain" description="Fibronectin type-III" evidence="5">
    <location>
        <begin position="696"/>
        <end position="793"/>
    </location>
</feature>
<dbReference type="SMART" id="SM00607">
    <property type="entry name" value="FTP"/>
    <property type="match status" value="1"/>
</dbReference>
<feature type="domain" description="F5/8 type C" evidence="4">
    <location>
        <begin position="8"/>
        <end position="150"/>
    </location>
</feature>
<feature type="non-terminal residue" evidence="6">
    <location>
        <position position="1"/>
    </location>
</feature>
<dbReference type="PANTHER" id="PTHR24543">
    <property type="entry name" value="MULTICOPPER OXIDASE-RELATED"/>
    <property type="match status" value="1"/>
</dbReference>
<keyword evidence="2" id="KW-0106">Calcium</keyword>
<evidence type="ECO:0000256" key="1">
    <source>
        <dbReference type="ARBA" id="ARBA00022723"/>
    </source>
</evidence>
<dbReference type="SMART" id="SM00231">
    <property type="entry name" value="FA58C"/>
    <property type="match status" value="2"/>
</dbReference>
<feature type="domain" description="F5/8 type C" evidence="4">
    <location>
        <begin position="437"/>
        <end position="584"/>
    </location>
</feature>
<dbReference type="PROSITE" id="PS50853">
    <property type="entry name" value="FN3"/>
    <property type="match status" value="2"/>
</dbReference>
<dbReference type="EMBL" id="CALNXK010000107">
    <property type="protein sequence ID" value="CAH3157194.1"/>
    <property type="molecule type" value="Genomic_DNA"/>
</dbReference>
<evidence type="ECO:0000259" key="5">
    <source>
        <dbReference type="PROSITE" id="PS50853"/>
    </source>
</evidence>
<dbReference type="InterPro" id="IPR008979">
    <property type="entry name" value="Galactose-bd-like_sf"/>
</dbReference>
<dbReference type="CDD" id="cd00063">
    <property type="entry name" value="FN3"/>
    <property type="match status" value="2"/>
</dbReference>
<dbReference type="CDD" id="cd00057">
    <property type="entry name" value="FA58C"/>
    <property type="match status" value="2"/>
</dbReference>
<name>A0ABN8Q961_9CNID</name>
<dbReference type="InterPro" id="IPR036116">
    <property type="entry name" value="FN3_sf"/>
</dbReference>